<sequence length="53" mass="6190">MGSNVRKILENVCYPEIFLSFLTSKGEKNRVKRKCHFKVLPTICLCRRESGIF</sequence>
<dbReference type="EMBL" id="CP093349">
    <property type="protein sequence ID" value="WOH08286.1"/>
    <property type="molecule type" value="Genomic_DNA"/>
</dbReference>
<organism evidence="1 2">
    <name type="scientific">Daucus carota subsp. sativus</name>
    <name type="common">Carrot</name>
    <dbReference type="NCBI Taxonomy" id="79200"/>
    <lineage>
        <taxon>Eukaryota</taxon>
        <taxon>Viridiplantae</taxon>
        <taxon>Streptophyta</taxon>
        <taxon>Embryophyta</taxon>
        <taxon>Tracheophyta</taxon>
        <taxon>Spermatophyta</taxon>
        <taxon>Magnoliopsida</taxon>
        <taxon>eudicotyledons</taxon>
        <taxon>Gunneridae</taxon>
        <taxon>Pentapetalae</taxon>
        <taxon>asterids</taxon>
        <taxon>campanulids</taxon>
        <taxon>Apiales</taxon>
        <taxon>Apiaceae</taxon>
        <taxon>Apioideae</taxon>
        <taxon>Scandiceae</taxon>
        <taxon>Daucinae</taxon>
        <taxon>Daucus</taxon>
        <taxon>Daucus sect. Daucus</taxon>
    </lineage>
</organism>
<name>A0AAF1B9J4_DAUCS</name>
<evidence type="ECO:0000313" key="1">
    <source>
        <dbReference type="EMBL" id="WOH08286.1"/>
    </source>
</evidence>
<reference evidence="1" key="2">
    <citation type="submission" date="2022-03" db="EMBL/GenBank/DDBJ databases">
        <title>Draft title - Genomic analysis of global carrot germplasm unveils the trajectory of domestication and the origin of high carotenoid orange carrot.</title>
        <authorList>
            <person name="Iorizzo M."/>
            <person name="Ellison S."/>
            <person name="Senalik D."/>
            <person name="Macko-Podgorni A."/>
            <person name="Grzebelus D."/>
            <person name="Bostan H."/>
            <person name="Rolling W."/>
            <person name="Curaba J."/>
            <person name="Simon P."/>
        </authorList>
    </citation>
    <scope>NUCLEOTIDE SEQUENCE</scope>
    <source>
        <tissue evidence="1">Leaf</tissue>
    </source>
</reference>
<dbReference type="Proteomes" id="UP000077755">
    <property type="component" value="Chromosome 7"/>
</dbReference>
<reference evidence="1" key="1">
    <citation type="journal article" date="2016" name="Nat. Genet.">
        <title>A high-quality carrot genome assembly provides new insights into carotenoid accumulation and asterid genome evolution.</title>
        <authorList>
            <person name="Iorizzo M."/>
            <person name="Ellison S."/>
            <person name="Senalik D."/>
            <person name="Zeng P."/>
            <person name="Satapoomin P."/>
            <person name="Huang J."/>
            <person name="Bowman M."/>
            <person name="Iovene M."/>
            <person name="Sanseverino W."/>
            <person name="Cavagnaro P."/>
            <person name="Yildiz M."/>
            <person name="Macko-Podgorni A."/>
            <person name="Moranska E."/>
            <person name="Grzebelus E."/>
            <person name="Grzebelus D."/>
            <person name="Ashrafi H."/>
            <person name="Zheng Z."/>
            <person name="Cheng S."/>
            <person name="Spooner D."/>
            <person name="Van Deynze A."/>
            <person name="Simon P."/>
        </authorList>
    </citation>
    <scope>NUCLEOTIDE SEQUENCE</scope>
    <source>
        <tissue evidence="1">Leaf</tissue>
    </source>
</reference>
<protein>
    <submittedName>
        <fullName evidence="1">Uncharacterized protein</fullName>
    </submittedName>
</protein>
<proteinExistence type="predicted"/>
<evidence type="ECO:0000313" key="2">
    <source>
        <dbReference type="Proteomes" id="UP000077755"/>
    </source>
</evidence>
<keyword evidence="2" id="KW-1185">Reference proteome</keyword>
<dbReference type="AlphaFoldDB" id="A0AAF1B9J4"/>
<accession>A0AAF1B9J4</accession>
<gene>
    <name evidence="1" type="ORF">DCAR_0727724</name>
</gene>